<dbReference type="AlphaFoldDB" id="A0A0G2UGK6"/>
<accession>A0A0G2UGK6</accession>
<keyword evidence="9 10" id="KW-0807">Transducer</keyword>
<evidence type="ECO:0000256" key="10">
    <source>
        <dbReference type="RuleBase" id="RU351113"/>
    </source>
</evidence>
<dbReference type="OrthoDB" id="6765072at2759"/>
<keyword evidence="6 10" id="KW-1133">Transmembrane helix</keyword>
<feature type="transmembrane region" description="Helical" evidence="10">
    <location>
        <begin position="138"/>
        <end position="157"/>
    </location>
</feature>
<keyword evidence="2" id="KW-1003">Cell membrane</keyword>
<evidence type="ECO:0000256" key="8">
    <source>
        <dbReference type="ARBA" id="ARBA00023170"/>
    </source>
</evidence>
<evidence type="ECO:0000256" key="2">
    <source>
        <dbReference type="ARBA" id="ARBA00022475"/>
    </source>
</evidence>
<evidence type="ECO:0000256" key="3">
    <source>
        <dbReference type="ARBA" id="ARBA00022606"/>
    </source>
</evidence>
<feature type="transmembrane region" description="Helical" evidence="10">
    <location>
        <begin position="39"/>
        <end position="63"/>
    </location>
</feature>
<feature type="transmembrane region" description="Helical" evidence="10">
    <location>
        <begin position="292"/>
        <end position="313"/>
    </location>
</feature>
<dbReference type="GO" id="GO:0005886">
    <property type="term" value="C:plasma membrane"/>
    <property type="evidence" value="ECO:0007669"/>
    <property type="project" value="UniProtKB-SubCell"/>
</dbReference>
<comment type="subcellular location">
    <subcellularLocation>
        <location evidence="1 10">Cell membrane</location>
        <topology evidence="1 10">Multi-pass membrane protein</topology>
    </subcellularLocation>
</comment>
<keyword evidence="4 10" id="KW-0812">Transmembrane</keyword>
<dbReference type="Pfam" id="PF02949">
    <property type="entry name" value="7tm_6"/>
    <property type="match status" value="1"/>
</dbReference>
<keyword evidence="7 10" id="KW-0472">Membrane</keyword>
<name>A0A0G2UGK6_BACDO</name>
<feature type="transmembrane region" description="Helical" evidence="10">
    <location>
        <begin position="69"/>
        <end position="91"/>
    </location>
</feature>
<evidence type="ECO:0000256" key="5">
    <source>
        <dbReference type="ARBA" id="ARBA00022725"/>
    </source>
</evidence>
<organism evidence="11">
    <name type="scientific">Bactrocera dorsalis</name>
    <name type="common">Oriental fruit fly</name>
    <name type="synonym">Dacus dorsalis</name>
    <dbReference type="NCBI Taxonomy" id="27457"/>
    <lineage>
        <taxon>Eukaryota</taxon>
        <taxon>Metazoa</taxon>
        <taxon>Ecdysozoa</taxon>
        <taxon>Arthropoda</taxon>
        <taxon>Hexapoda</taxon>
        <taxon>Insecta</taxon>
        <taxon>Pterygota</taxon>
        <taxon>Neoptera</taxon>
        <taxon>Endopterygota</taxon>
        <taxon>Diptera</taxon>
        <taxon>Brachycera</taxon>
        <taxon>Muscomorpha</taxon>
        <taxon>Tephritoidea</taxon>
        <taxon>Tephritidae</taxon>
        <taxon>Bactrocera</taxon>
        <taxon>Bactrocera</taxon>
    </lineage>
</organism>
<keyword evidence="3 10" id="KW-0716">Sensory transduction</keyword>
<dbReference type="PANTHER" id="PTHR21137:SF35">
    <property type="entry name" value="ODORANT RECEPTOR 19A-RELATED"/>
    <property type="match status" value="1"/>
</dbReference>
<proteinExistence type="evidence at transcript level"/>
<dbReference type="GO" id="GO:0005549">
    <property type="term" value="F:odorant binding"/>
    <property type="evidence" value="ECO:0007669"/>
    <property type="project" value="InterPro"/>
</dbReference>
<keyword evidence="5 10" id="KW-0552">Olfaction</keyword>
<evidence type="ECO:0000256" key="1">
    <source>
        <dbReference type="ARBA" id="ARBA00004651"/>
    </source>
</evidence>
<dbReference type="PANTHER" id="PTHR21137">
    <property type="entry name" value="ODORANT RECEPTOR"/>
    <property type="match status" value="1"/>
</dbReference>
<feature type="transmembrane region" description="Helical" evidence="10">
    <location>
        <begin position="261"/>
        <end position="285"/>
    </location>
</feature>
<evidence type="ECO:0000256" key="9">
    <source>
        <dbReference type="ARBA" id="ARBA00023224"/>
    </source>
</evidence>
<dbReference type="EMBL" id="KP743729">
    <property type="protein sequence ID" value="AKI29045.1"/>
    <property type="molecule type" value="mRNA"/>
</dbReference>
<dbReference type="InterPro" id="IPR004117">
    <property type="entry name" value="7tm6_olfct_rcpt"/>
</dbReference>
<reference evidence="11" key="1">
    <citation type="submission" date="2015-02" db="EMBL/GenBank/DDBJ databases">
        <title>Discovery of Chemosensory Genes in the Oriental Fruit Fly, Bactrocera dorsalis.</title>
        <authorList>
            <person name="Wu Z."/>
            <person name="Zhang H."/>
            <person name="Bin S."/>
            <person name="Wang Z."/>
            <person name="He H."/>
            <person name="Lin J."/>
        </authorList>
    </citation>
    <scope>NUCLEOTIDE SEQUENCE</scope>
</reference>
<evidence type="ECO:0000256" key="6">
    <source>
        <dbReference type="ARBA" id="ARBA00022989"/>
    </source>
</evidence>
<gene>
    <name evidence="11" type="primary">OR67d</name>
</gene>
<comment type="caution">
    <text evidence="10">Lacks conserved residue(s) required for the propagation of feature annotation.</text>
</comment>
<evidence type="ECO:0000256" key="7">
    <source>
        <dbReference type="ARBA" id="ARBA00023136"/>
    </source>
</evidence>
<evidence type="ECO:0000256" key="4">
    <source>
        <dbReference type="ARBA" id="ARBA00022692"/>
    </source>
</evidence>
<comment type="similarity">
    <text evidence="10">Belongs to the insect chemoreceptor superfamily. Heteromeric odorant receptor channel (TC 1.A.69) family.</text>
</comment>
<evidence type="ECO:0000313" key="11">
    <source>
        <dbReference type="EMBL" id="AKI29045.1"/>
    </source>
</evidence>
<protein>
    <recommendedName>
        <fullName evidence="10">Odorant receptor</fullName>
    </recommendedName>
</protein>
<keyword evidence="8 10" id="KW-0675">Receptor</keyword>
<sequence length="388" mass="44255">MTIKHIRPTASFAKLVKTVRFISSLVGADVSTVNYQVNIITIIVIICIIMYFIFTATTVASVFSENWTYLLEASCMLGSVLQGITKLISGISRTKEVSGMRLELEELYRVYESKGESYCKVMNACCERVWQLIKMVGLIYGAAIVGNLLLTSFMLFFTNQKIYIMHFFIPGVDVETSFGYLLTTALHSLCFLAGCFGLFGGDLFFLIYLGQPELFRDILILKVHELNEAAAQKDNKTESLLISIIEWHQYYTDYNERCNEIFYYIITMQILTSGVSIVFTMYIILMGDWPGAYLYILIALSSLYLYCIIGTNIQTCNETFFEELYNINWYELDVKERKLMILVLMKSQNPSEIKIGGVLPLSVQTALQITKTIYGIFTMMSGFLDEEQ</sequence>
<dbReference type="GO" id="GO:0007165">
    <property type="term" value="P:signal transduction"/>
    <property type="evidence" value="ECO:0007669"/>
    <property type="project" value="UniProtKB-KW"/>
</dbReference>
<dbReference type="GO" id="GO:0004984">
    <property type="term" value="F:olfactory receptor activity"/>
    <property type="evidence" value="ECO:0007669"/>
    <property type="project" value="InterPro"/>
</dbReference>
<feature type="transmembrane region" description="Helical" evidence="10">
    <location>
        <begin position="189"/>
        <end position="209"/>
    </location>
</feature>